<protein>
    <submittedName>
        <fullName evidence="2">Uncharacterized protein</fullName>
    </submittedName>
</protein>
<name>A0A432V9E2_9HYPH</name>
<dbReference type="EMBL" id="RKST01000003">
    <property type="protein sequence ID" value="RUM98818.1"/>
    <property type="molecule type" value="Genomic_DNA"/>
</dbReference>
<reference evidence="2 3" key="1">
    <citation type="submission" date="2018-11" db="EMBL/GenBank/DDBJ databases">
        <title>Pseudaminobacter arsenicus sp. nov., an arsenic-resistant bacterium isolated from arsenic-rich aquifers.</title>
        <authorList>
            <person name="Mu Y."/>
        </authorList>
    </citation>
    <scope>NUCLEOTIDE SEQUENCE [LARGE SCALE GENOMIC DNA]</scope>
    <source>
        <strain evidence="2 3">CB3</strain>
    </source>
</reference>
<accession>A0A432V9E2</accession>
<dbReference type="AlphaFoldDB" id="A0A432V9E2"/>
<dbReference type="OrthoDB" id="7193207at2"/>
<sequence>MDTPGHKQNDCAHAERHGFRVADDLADLPVSDGELDAVEAFLMAAFRAVMAGETPPKAKDSGISDSDQPQTHVDIDQANRVRRRAR</sequence>
<evidence type="ECO:0000313" key="3">
    <source>
        <dbReference type="Proteomes" id="UP000281647"/>
    </source>
</evidence>
<dbReference type="RefSeq" id="WP_128624321.1">
    <property type="nucleotide sequence ID" value="NZ_ML133508.1"/>
</dbReference>
<gene>
    <name evidence="2" type="ORF">EET67_04000</name>
</gene>
<evidence type="ECO:0000313" key="2">
    <source>
        <dbReference type="EMBL" id="RUM98818.1"/>
    </source>
</evidence>
<dbReference type="Proteomes" id="UP000281647">
    <property type="component" value="Unassembled WGS sequence"/>
</dbReference>
<feature type="region of interest" description="Disordered" evidence="1">
    <location>
        <begin position="54"/>
        <end position="86"/>
    </location>
</feature>
<keyword evidence="3" id="KW-1185">Reference proteome</keyword>
<comment type="caution">
    <text evidence="2">The sequence shown here is derived from an EMBL/GenBank/DDBJ whole genome shotgun (WGS) entry which is preliminary data.</text>
</comment>
<organism evidence="2 3">
    <name type="scientific">Borborobacter arsenicus</name>
    <dbReference type="NCBI Taxonomy" id="1851146"/>
    <lineage>
        <taxon>Bacteria</taxon>
        <taxon>Pseudomonadati</taxon>
        <taxon>Pseudomonadota</taxon>
        <taxon>Alphaproteobacteria</taxon>
        <taxon>Hyphomicrobiales</taxon>
        <taxon>Phyllobacteriaceae</taxon>
        <taxon>Borborobacter</taxon>
    </lineage>
</organism>
<proteinExistence type="predicted"/>
<evidence type="ECO:0000256" key="1">
    <source>
        <dbReference type="SAM" id="MobiDB-lite"/>
    </source>
</evidence>